<name>A0A7M5WJF7_9CNID</name>
<dbReference type="EnsemblMetazoa" id="CLYHEMT004493.2">
    <property type="protein sequence ID" value="CLYHEMP004493.2"/>
    <property type="gene ID" value="CLYHEMG004493"/>
</dbReference>
<evidence type="ECO:0000313" key="2">
    <source>
        <dbReference type="Proteomes" id="UP000594262"/>
    </source>
</evidence>
<proteinExistence type="predicted"/>
<dbReference type="AlphaFoldDB" id="A0A7M5WJF7"/>
<reference evidence="1" key="1">
    <citation type="submission" date="2021-01" db="UniProtKB">
        <authorList>
            <consortium name="EnsemblMetazoa"/>
        </authorList>
    </citation>
    <scope>IDENTIFICATION</scope>
</reference>
<sequence>MEESELLTSLSSAKIDAKQKLEIYKTLNGNESHSSAKQQHLLNSLCFCLEQYNKEKLISDNIGSLNEFLILLQEKLEDMLQSNKKFHISGSIFDVINNLLKCGSTDFNITFTILDKLLLTPEWKKILFSKPLTLTELLCGTCELVISDKLALQEQSAFMTVIHQLVIMYTNQKKSQFNIKKIFQNFCDKLLVLILCTRSVFQRLLQHDNIVSEIDQLIAVVIGHRDHVANLKLMLQPVSEETPAKKAKYQVYFKQLFDVLKTSLISERKDLIIRSTPAIFKAIVVGSRSSNTSQLTNYEELQVLFKILELTQTIDVLNESTVHQIHDSFTIVQELDVYQRIDDKENKHHIKMTELMKLLENGFKDSNMNVQMKMLSIFKTMLLIDYGIVEPFLGKLWRYCLTEVEGSTIQFEQNALLEALLENFAQLRKMELLLDAFPLDTGLSCNFPHDFTVSYSEEISKLQTSQVIRLLKIFQSKMESITVKSDSNFHQFSYLLFYLLVTNASVVPENLFTKPELEEFILIVTEIGQRFVELSKTLKSEDSFGHILLLITMGVNECFMILKDLSLLPNDGDCQTIGNTLTELCKEINGADAMIKYLKVCQGLTELRFNQSISSKDQLCQINKELMSNIESVSLKEEKISTLVNNKTMWSAIAGKMLDHFEFCLMLPEDNRIVTDDAIKLLLTVFRMGDESPKRITKIIESHTVYNYPLFQSKSVEFWEETLTTTSSDEIALKRDLKKISKLKTEYLTEENWFKLFNVLYDKRPSITKHSQNNELSIVHTKLLTQMFQDAETACHSSCGVPFSNVFEHLLDTGSSITKMAPNNKDVIEVFGPLFRLMVIHLNRESEHTTNILKKIGEHLTGNESKILMVQILNVIFSDLVELVQRQFVVKSRTINNIFTLVQSTADILFEHCKELSVLCRGGLLGLVTSFCLLLEKSLQTKHVKQEKIDNCKNKIHELLKEVPQILSDDIESLTADSVTYECLNLLEFIYSKSEFATKIQDSLTYNETDVLERLILLSKNMNTELLPDVISKMILSLDTQRLTDRLLSMADRLEEHLVNDSNEFQHVNLWKHLLQCKWDKDQKNVLFEVLPKVIMVSVKTLCTKNINQSNNKRVLLKILCLAVTISKASPVTTYMSTIFNIFTNLKSLLECKSFQVDLEDLYQILSLMLFLHTSSFSTTVHCFIHAVNN</sequence>
<organism evidence="1 2">
    <name type="scientific">Clytia hemisphaerica</name>
    <dbReference type="NCBI Taxonomy" id="252671"/>
    <lineage>
        <taxon>Eukaryota</taxon>
        <taxon>Metazoa</taxon>
        <taxon>Cnidaria</taxon>
        <taxon>Hydrozoa</taxon>
        <taxon>Hydroidolina</taxon>
        <taxon>Leptothecata</taxon>
        <taxon>Obeliida</taxon>
        <taxon>Clytiidae</taxon>
        <taxon>Clytia</taxon>
    </lineage>
</organism>
<protein>
    <submittedName>
        <fullName evidence="1">Uncharacterized protein</fullName>
    </submittedName>
</protein>
<keyword evidence="2" id="KW-1185">Reference proteome</keyword>
<evidence type="ECO:0000313" key="1">
    <source>
        <dbReference type="EnsemblMetazoa" id="CLYHEMP004493.2"/>
    </source>
</evidence>
<dbReference type="OrthoDB" id="10674192at2759"/>
<dbReference type="Proteomes" id="UP000594262">
    <property type="component" value="Unplaced"/>
</dbReference>
<accession>A0A7M5WJF7</accession>